<evidence type="ECO:0000256" key="1">
    <source>
        <dbReference type="SAM" id="Phobius"/>
    </source>
</evidence>
<evidence type="ECO:0000313" key="2">
    <source>
        <dbReference type="EMBL" id="UVI35228.1"/>
    </source>
</evidence>
<sequence length="142" mass="14318">MASAAVVILTAVFAALAVWVITVPIAGVTLTASGRSVSPAAVALVSLGSGCAASISYLIARRFRSGPVIWTVLGCIVLVLSMTGPLLSGATGSVLVVLEVMHVLVGGTMMLGLLLFVPRRMRRAPDRGSAASVSAPSTAVSE</sequence>
<dbReference type="EMBL" id="CP093443">
    <property type="protein sequence ID" value="UVI35228.1"/>
    <property type="molecule type" value="Genomic_DNA"/>
</dbReference>
<gene>
    <name evidence="2" type="ORF">L1F31_14040</name>
</gene>
<keyword evidence="1" id="KW-0472">Membrane</keyword>
<dbReference type="RefSeq" id="WP_265417897.1">
    <property type="nucleotide sequence ID" value="NZ_CP093443.1"/>
</dbReference>
<keyword evidence="1" id="KW-1133">Transmembrane helix</keyword>
<feature type="transmembrane region" description="Helical" evidence="1">
    <location>
        <begin position="41"/>
        <end position="60"/>
    </location>
</feature>
<feature type="transmembrane region" description="Helical" evidence="1">
    <location>
        <begin position="93"/>
        <end position="117"/>
    </location>
</feature>
<accession>A0ABY5SL03</accession>
<proteinExistence type="predicted"/>
<reference evidence="2" key="1">
    <citation type="submission" date="2022-03" db="EMBL/GenBank/DDBJ databases">
        <title>Brevibacterium spongiae sp. nov., isolated from marine sponge.</title>
        <authorList>
            <person name="Li Z."/>
            <person name="Zhang M."/>
        </authorList>
    </citation>
    <scope>NUCLEOTIDE SEQUENCE</scope>
    <source>
        <strain evidence="2">WHS-Z9</strain>
    </source>
</reference>
<keyword evidence="3" id="KW-1185">Reference proteome</keyword>
<feature type="transmembrane region" description="Helical" evidence="1">
    <location>
        <begin position="67"/>
        <end position="87"/>
    </location>
</feature>
<organism evidence="2 3">
    <name type="scientific">Brevibacterium spongiae</name>
    <dbReference type="NCBI Taxonomy" id="2909672"/>
    <lineage>
        <taxon>Bacteria</taxon>
        <taxon>Bacillati</taxon>
        <taxon>Actinomycetota</taxon>
        <taxon>Actinomycetes</taxon>
        <taxon>Micrococcales</taxon>
        <taxon>Brevibacteriaceae</taxon>
        <taxon>Brevibacterium</taxon>
    </lineage>
</organism>
<dbReference type="Pfam" id="PF19545">
    <property type="entry name" value="DUF6069"/>
    <property type="match status" value="1"/>
</dbReference>
<dbReference type="Proteomes" id="UP001064879">
    <property type="component" value="Chromosome"/>
</dbReference>
<evidence type="ECO:0000313" key="3">
    <source>
        <dbReference type="Proteomes" id="UP001064879"/>
    </source>
</evidence>
<keyword evidence="1" id="KW-0812">Transmembrane</keyword>
<dbReference type="InterPro" id="IPR045713">
    <property type="entry name" value="DUF6069"/>
</dbReference>
<protein>
    <submittedName>
        <fullName evidence="2">DUF6069 family protein</fullName>
    </submittedName>
</protein>
<name>A0ABY5SL03_9MICO</name>